<evidence type="ECO:0000313" key="2">
    <source>
        <dbReference type="Proteomes" id="UP000232631"/>
    </source>
</evidence>
<keyword evidence="2" id="KW-1185">Reference proteome</keyword>
<dbReference type="GeneID" id="35127271"/>
<protein>
    <recommendedName>
        <fullName evidence="3">DUF1284 domain-containing protein</fullName>
    </recommendedName>
</protein>
<evidence type="ECO:0008006" key="3">
    <source>
        <dbReference type="Google" id="ProtNLM"/>
    </source>
</evidence>
<evidence type="ECO:0000313" key="1">
    <source>
        <dbReference type="EMBL" id="AUB61364.1"/>
    </source>
</evidence>
<dbReference type="RefSeq" id="WP_100909691.1">
    <property type="nucleotide sequence ID" value="NZ_CP017768.1"/>
</dbReference>
<reference evidence="1 2" key="1">
    <citation type="submission" date="2016-10" db="EMBL/GenBank/DDBJ databases">
        <title>Comparative genomics between deep and shallow subseafloor isolates.</title>
        <authorList>
            <person name="Ishii S."/>
            <person name="Miller J.R."/>
            <person name="Sutton G."/>
            <person name="Suzuki S."/>
            <person name="Methe B."/>
            <person name="Inagaki F."/>
            <person name="Imachi H."/>
        </authorList>
    </citation>
    <scope>NUCLEOTIDE SEQUENCE [LARGE SCALE GENOMIC DNA]</scope>
    <source>
        <strain evidence="1 2">A8p</strain>
    </source>
</reference>
<dbReference type="InterPro" id="IPR009702">
    <property type="entry name" value="DUF1284"/>
</dbReference>
<dbReference type="EMBL" id="CP017768">
    <property type="protein sequence ID" value="AUB61364.1"/>
    <property type="molecule type" value="Genomic_DNA"/>
</dbReference>
<sequence length="145" mass="16485">MLIDQKEDGSEPIKIRAHHILCMQGFQGLGYSEEFIINMARITEKIQKNPSFFIKVITEADSICKHCPHLQKDVCNMGTDSGEGIRAMDISVLKELDMESGSLISSAQLTIFTDNLSPKIVKTICGKCRWQKDCLYFLEKCLIYY</sequence>
<dbReference type="KEGG" id="msub:BK009_12185"/>
<name>A0A2H4VTD3_9EURY</name>
<accession>A0A2H4VTD3</accession>
<proteinExistence type="predicted"/>
<dbReference type="Proteomes" id="UP000232631">
    <property type="component" value="Chromosome"/>
</dbReference>
<gene>
    <name evidence="1" type="ORF">BK009_12185</name>
</gene>
<organism evidence="1 2">
    <name type="scientific">Methanobacterium subterraneum</name>
    <dbReference type="NCBI Taxonomy" id="59277"/>
    <lineage>
        <taxon>Archaea</taxon>
        <taxon>Methanobacteriati</taxon>
        <taxon>Methanobacteriota</taxon>
        <taxon>Methanomada group</taxon>
        <taxon>Methanobacteria</taxon>
        <taxon>Methanobacteriales</taxon>
        <taxon>Methanobacteriaceae</taxon>
        <taxon>Methanobacterium</taxon>
    </lineage>
</organism>
<dbReference type="AlphaFoldDB" id="A0A2H4VTD3"/>
<dbReference type="Pfam" id="PF06935">
    <property type="entry name" value="DUF1284"/>
    <property type="match status" value="1"/>
</dbReference>